<keyword evidence="1" id="KW-0812">Transmembrane</keyword>
<evidence type="ECO:0000313" key="2">
    <source>
        <dbReference type="EMBL" id="QNO13850.1"/>
    </source>
</evidence>
<keyword evidence="1" id="KW-0472">Membrane</keyword>
<protein>
    <submittedName>
        <fullName evidence="2">Uncharacterized protein</fullName>
    </submittedName>
</protein>
<keyword evidence="3" id="KW-1185">Reference proteome</keyword>
<name>A0A7G9W588_ALKCA</name>
<dbReference type="AlphaFoldDB" id="A0A7G9W588"/>
<sequence length="577" mass="66346">MLKKIVLIFLFFFILFHNTIGNAIYAVDAYGSNEYQWEYLGRFDWSLPSHYQEIDYVNSNKPLRLKEYKDKYFYGWWEENEESLFEYKIGWGVIGQMENTISTITSSRESSTDYVIFDDKVYLITSELEDNVYRLFLYVFSLEGSIISKEKIEEPEGALRFQSIPNIGVNIINDELNIVYGGISNRAPYLFFERRSLEGKLVQSTEIYNFNSSANRSIVIPQFQFHRGNDSVTRVFFKDHESLILVEVDDEGNVGSKNIASVPHILGTSVTTYAYGDIGPQVVIDSMGNYHIVFTHHTSGPGLTGNLVMDVKYIKISYNGSIVSESILTNEWGIAHFPTINIDFDDNIYVAWEDSRNESMEGYFTKIDSEGNIKINQQRITWNRSYTKYPQIIPDNEGYLHAFWFTRLHRSNFVIDYRNNIEKPPSSLWINLGVNPYTSEKPYSQFLYLVIMSMLGSIIGVISSSVVILVILVILAVLNKIGILFLLQERPYTLFMLVILILWNFIPQQDSTYSVIDVWEGFEMGAGIIMLAVSVLVLKLGKLRPSSSMNILIGMIIWILGYHFVLSYPQMASIFVV</sequence>
<evidence type="ECO:0000256" key="1">
    <source>
        <dbReference type="SAM" id="Phobius"/>
    </source>
</evidence>
<reference evidence="2 3" key="1">
    <citation type="submission" date="2020-07" db="EMBL/GenBank/DDBJ databases">
        <title>Alkalicella. sp. LB2 genome.</title>
        <authorList>
            <person name="Postec A."/>
            <person name="Quemeneur M."/>
        </authorList>
    </citation>
    <scope>NUCLEOTIDE SEQUENCE [LARGE SCALE GENOMIC DNA]</scope>
    <source>
        <strain evidence="2 3">LB2</strain>
    </source>
</reference>
<keyword evidence="1" id="KW-1133">Transmembrane helix</keyword>
<gene>
    <name evidence="2" type="ORF">HYG86_03250</name>
</gene>
<feature type="transmembrane region" description="Helical" evidence="1">
    <location>
        <begin position="490"/>
        <end position="506"/>
    </location>
</feature>
<organism evidence="2 3">
    <name type="scientific">Alkalicella caledoniensis</name>
    <dbReference type="NCBI Taxonomy" id="2731377"/>
    <lineage>
        <taxon>Bacteria</taxon>
        <taxon>Bacillati</taxon>
        <taxon>Bacillota</taxon>
        <taxon>Clostridia</taxon>
        <taxon>Eubacteriales</taxon>
        <taxon>Proteinivoracaceae</taxon>
        <taxon>Alkalicella</taxon>
    </lineage>
</organism>
<dbReference type="EMBL" id="CP058559">
    <property type="protein sequence ID" value="QNO13850.1"/>
    <property type="molecule type" value="Genomic_DNA"/>
</dbReference>
<dbReference type="Proteomes" id="UP000516160">
    <property type="component" value="Chromosome"/>
</dbReference>
<dbReference type="RefSeq" id="WP_213167513.1">
    <property type="nucleotide sequence ID" value="NZ_CP058559.1"/>
</dbReference>
<proteinExistence type="predicted"/>
<feature type="transmembrane region" description="Helical" evidence="1">
    <location>
        <begin position="518"/>
        <end position="538"/>
    </location>
</feature>
<feature type="transmembrane region" description="Helical" evidence="1">
    <location>
        <begin position="550"/>
        <end position="568"/>
    </location>
</feature>
<evidence type="ECO:0000313" key="3">
    <source>
        <dbReference type="Proteomes" id="UP000516160"/>
    </source>
</evidence>
<dbReference type="KEGG" id="acae:HYG86_03250"/>
<feature type="transmembrane region" description="Helical" evidence="1">
    <location>
        <begin position="446"/>
        <end position="478"/>
    </location>
</feature>
<accession>A0A7G9W588</accession>